<dbReference type="EMBL" id="SACN01000003">
    <property type="protein sequence ID" value="RVT90129.1"/>
    <property type="molecule type" value="Genomic_DNA"/>
</dbReference>
<name>A0A437LXK4_9SPHN</name>
<protein>
    <submittedName>
        <fullName evidence="1">Uncharacterized protein</fullName>
    </submittedName>
</protein>
<dbReference type="AlphaFoldDB" id="A0A437LXK4"/>
<dbReference type="RefSeq" id="WP_127745379.1">
    <property type="nucleotide sequence ID" value="NZ_SACN01000003.1"/>
</dbReference>
<keyword evidence="2" id="KW-1185">Reference proteome</keyword>
<proteinExistence type="predicted"/>
<accession>A0A437LXK4</accession>
<comment type="caution">
    <text evidence="1">The sequence shown here is derived from an EMBL/GenBank/DDBJ whole genome shotgun (WGS) entry which is preliminary data.</text>
</comment>
<reference evidence="1 2" key="1">
    <citation type="submission" date="2019-01" db="EMBL/GenBank/DDBJ databases">
        <authorList>
            <person name="Chen W.-M."/>
        </authorList>
    </citation>
    <scope>NUCLEOTIDE SEQUENCE [LARGE SCALE GENOMIC DNA]</scope>
    <source>
        <strain evidence="1 2">CCP-7</strain>
    </source>
</reference>
<sequence>MRNDGLIPGVEPISDDLRPAYKYDLIENYEGESDAIFRARSVSAFGKQIDDVFYEMTDTDRIRLDSQLEIFAPIPDEQVLSVFFGL</sequence>
<organism evidence="1 2">
    <name type="scientific">Sphingomonas crocodyli</name>
    <dbReference type="NCBI Taxonomy" id="1979270"/>
    <lineage>
        <taxon>Bacteria</taxon>
        <taxon>Pseudomonadati</taxon>
        <taxon>Pseudomonadota</taxon>
        <taxon>Alphaproteobacteria</taxon>
        <taxon>Sphingomonadales</taxon>
        <taxon>Sphingomonadaceae</taxon>
        <taxon>Sphingomonas</taxon>
    </lineage>
</organism>
<gene>
    <name evidence="1" type="ORF">EOD43_17620</name>
</gene>
<evidence type="ECO:0000313" key="2">
    <source>
        <dbReference type="Proteomes" id="UP000282971"/>
    </source>
</evidence>
<evidence type="ECO:0000313" key="1">
    <source>
        <dbReference type="EMBL" id="RVT90129.1"/>
    </source>
</evidence>
<dbReference type="Proteomes" id="UP000282971">
    <property type="component" value="Unassembled WGS sequence"/>
</dbReference>